<dbReference type="GO" id="GO:0003991">
    <property type="term" value="F:acetylglutamate kinase activity"/>
    <property type="evidence" value="ECO:0007669"/>
    <property type="project" value="UniProtKB-EC"/>
</dbReference>
<dbReference type="EC" id="2.7.2.8" evidence="2"/>
<comment type="catalytic activity">
    <reaction evidence="9">
        <text>N-acetyl-L-glutamate + ATP = N-acetyl-L-glutamyl 5-phosphate + ADP</text>
        <dbReference type="Rhea" id="RHEA:14629"/>
        <dbReference type="ChEBI" id="CHEBI:30616"/>
        <dbReference type="ChEBI" id="CHEBI:44337"/>
        <dbReference type="ChEBI" id="CHEBI:57936"/>
        <dbReference type="ChEBI" id="CHEBI:456216"/>
        <dbReference type="EC" id="2.7.2.8"/>
    </reaction>
</comment>
<gene>
    <name evidence="11" type="ORF">SAMN05216275_10658</name>
</gene>
<keyword evidence="7 11" id="KW-0418">Kinase</keyword>
<evidence type="ECO:0000313" key="11">
    <source>
        <dbReference type="EMBL" id="SFJ02261.1"/>
    </source>
</evidence>
<accession>A0A1I3MZ66</accession>
<protein>
    <recommendedName>
        <fullName evidence="2">acetylglutamate kinase</fullName>
        <ecNumber evidence="2">2.7.2.8</ecNumber>
    </recommendedName>
</protein>
<dbReference type="AlphaFoldDB" id="A0A1I3MZ66"/>
<dbReference type="EMBL" id="FOQY01000006">
    <property type="protein sequence ID" value="SFJ02261.1"/>
    <property type="molecule type" value="Genomic_DNA"/>
</dbReference>
<keyword evidence="6" id="KW-0547">Nucleotide-binding</keyword>
<dbReference type="InterPro" id="IPR004662">
    <property type="entry name" value="AcgluKinase_fam"/>
</dbReference>
<dbReference type="Pfam" id="PF00696">
    <property type="entry name" value="AA_kinase"/>
    <property type="match status" value="1"/>
</dbReference>
<feature type="domain" description="Aspartate/glutamate/uridylate kinase" evidence="10">
    <location>
        <begin position="25"/>
        <end position="184"/>
    </location>
</feature>
<name>A0A1I3MZ66_9ACTN</name>
<proteinExistence type="predicted"/>
<dbReference type="GO" id="GO:0005524">
    <property type="term" value="F:ATP binding"/>
    <property type="evidence" value="ECO:0007669"/>
    <property type="project" value="UniProtKB-KW"/>
</dbReference>
<evidence type="ECO:0000256" key="5">
    <source>
        <dbReference type="ARBA" id="ARBA00022679"/>
    </source>
</evidence>
<dbReference type="PANTHER" id="PTHR23342:SF0">
    <property type="entry name" value="N-ACETYLGLUTAMATE SYNTHASE, MITOCHONDRIAL"/>
    <property type="match status" value="1"/>
</dbReference>
<keyword evidence="3" id="KW-0055">Arginine biosynthesis</keyword>
<evidence type="ECO:0000259" key="10">
    <source>
        <dbReference type="Pfam" id="PF00696"/>
    </source>
</evidence>
<evidence type="ECO:0000256" key="9">
    <source>
        <dbReference type="ARBA" id="ARBA00048141"/>
    </source>
</evidence>
<evidence type="ECO:0000256" key="7">
    <source>
        <dbReference type="ARBA" id="ARBA00022777"/>
    </source>
</evidence>
<dbReference type="Proteomes" id="UP000199111">
    <property type="component" value="Unassembled WGS sequence"/>
</dbReference>
<dbReference type="GO" id="GO:0006526">
    <property type="term" value="P:L-arginine biosynthetic process"/>
    <property type="evidence" value="ECO:0007669"/>
    <property type="project" value="UniProtKB-KW"/>
</dbReference>
<evidence type="ECO:0000313" key="12">
    <source>
        <dbReference type="Proteomes" id="UP000199111"/>
    </source>
</evidence>
<evidence type="ECO:0000256" key="8">
    <source>
        <dbReference type="ARBA" id="ARBA00022840"/>
    </source>
</evidence>
<dbReference type="Gene3D" id="3.40.1160.10">
    <property type="entry name" value="Acetylglutamate kinase-like"/>
    <property type="match status" value="1"/>
</dbReference>
<evidence type="ECO:0000256" key="2">
    <source>
        <dbReference type="ARBA" id="ARBA00013065"/>
    </source>
</evidence>
<dbReference type="InterPro" id="IPR036393">
    <property type="entry name" value="AceGlu_kinase-like_sf"/>
</dbReference>
<evidence type="ECO:0000256" key="6">
    <source>
        <dbReference type="ARBA" id="ARBA00022741"/>
    </source>
</evidence>
<evidence type="ECO:0000256" key="4">
    <source>
        <dbReference type="ARBA" id="ARBA00022605"/>
    </source>
</evidence>
<organism evidence="11 12">
    <name type="scientific">Streptosporangium canum</name>
    <dbReference type="NCBI Taxonomy" id="324952"/>
    <lineage>
        <taxon>Bacteria</taxon>
        <taxon>Bacillati</taxon>
        <taxon>Actinomycetota</taxon>
        <taxon>Actinomycetes</taxon>
        <taxon>Streptosporangiales</taxon>
        <taxon>Streptosporangiaceae</taxon>
        <taxon>Streptosporangium</taxon>
    </lineage>
</organism>
<keyword evidence="5" id="KW-0808">Transferase</keyword>
<dbReference type="PIRSF" id="PIRSF000728">
    <property type="entry name" value="NAGK"/>
    <property type="match status" value="1"/>
</dbReference>
<dbReference type="SUPFAM" id="SSF53633">
    <property type="entry name" value="Carbamate kinase-like"/>
    <property type="match status" value="1"/>
</dbReference>
<reference evidence="12" key="1">
    <citation type="submission" date="2016-10" db="EMBL/GenBank/DDBJ databases">
        <authorList>
            <person name="Varghese N."/>
            <person name="Submissions S."/>
        </authorList>
    </citation>
    <scope>NUCLEOTIDE SEQUENCE [LARGE SCALE GENOMIC DNA]</scope>
    <source>
        <strain evidence="12">CGMCC 4.2126</strain>
    </source>
</reference>
<sequence>MRDALAKAQVLVEALPWLKRFHGRIVVIKVADPTLADEGLKRAFTQDVVFLRHAGLKPVVVHGSGPHVGIQLHAMRSSVRCPADVVRTAAAGLAQRDLVQLLNTYGPLAVGVRGEDGHIVLASTGTVGEIEDRLFRTLLNDGRIPVISNCVRGMDGLAHLVDGDTTASLIAAGLQAEALILLTDPAEGTAYDAGWLTPESRIVSPSRPSGGTAITMEACARALRSGVSLARVLDCEVPHTLLQQFHLPTPY</sequence>
<keyword evidence="12" id="KW-1185">Reference proteome</keyword>
<keyword evidence="8" id="KW-0067">ATP-binding</keyword>
<dbReference type="GO" id="GO:0005737">
    <property type="term" value="C:cytoplasm"/>
    <property type="evidence" value="ECO:0007669"/>
    <property type="project" value="InterPro"/>
</dbReference>
<keyword evidence="4" id="KW-0028">Amino-acid biosynthesis</keyword>
<evidence type="ECO:0000256" key="3">
    <source>
        <dbReference type="ARBA" id="ARBA00022571"/>
    </source>
</evidence>
<comment type="pathway">
    <text evidence="1">Amino-acid biosynthesis; L-arginine biosynthesis; N(2)-acetyl-L-ornithine from L-glutamate: step 2/4.</text>
</comment>
<evidence type="ECO:0000256" key="1">
    <source>
        <dbReference type="ARBA" id="ARBA00004828"/>
    </source>
</evidence>
<dbReference type="PANTHER" id="PTHR23342">
    <property type="entry name" value="N-ACETYLGLUTAMATE SYNTHASE"/>
    <property type="match status" value="1"/>
</dbReference>
<dbReference type="InterPro" id="IPR001048">
    <property type="entry name" value="Asp/Glu/Uridylate_kinase"/>
</dbReference>